<evidence type="ECO:0000256" key="8">
    <source>
        <dbReference type="ARBA" id="ARBA00023114"/>
    </source>
</evidence>
<organism evidence="11 12">
    <name type="scientific">Brachionus calyciflorus</name>
    <dbReference type="NCBI Taxonomy" id="104777"/>
    <lineage>
        <taxon>Eukaryota</taxon>
        <taxon>Metazoa</taxon>
        <taxon>Spiralia</taxon>
        <taxon>Gnathifera</taxon>
        <taxon>Rotifera</taxon>
        <taxon>Eurotatoria</taxon>
        <taxon>Monogononta</taxon>
        <taxon>Pseudotrocha</taxon>
        <taxon>Ploima</taxon>
        <taxon>Brachionidae</taxon>
        <taxon>Brachionus</taxon>
    </lineage>
</organism>
<dbReference type="InterPro" id="IPR023614">
    <property type="entry name" value="Porin_dom_sf"/>
</dbReference>
<accession>A0A813MHW1</accession>
<protein>
    <recommendedName>
        <fullName evidence="13">Voltage-dependent anion-selective channel protein 3</fullName>
    </recommendedName>
</protein>
<evidence type="ECO:0000256" key="4">
    <source>
        <dbReference type="ARBA" id="ARBA00022452"/>
    </source>
</evidence>
<evidence type="ECO:0000313" key="12">
    <source>
        <dbReference type="Proteomes" id="UP000663879"/>
    </source>
</evidence>
<dbReference type="PRINTS" id="PR00185">
    <property type="entry name" value="EUKARYTPORIN"/>
</dbReference>
<dbReference type="OrthoDB" id="7827681at2759"/>
<evidence type="ECO:0000256" key="9">
    <source>
        <dbReference type="ARBA" id="ARBA00023128"/>
    </source>
</evidence>
<evidence type="ECO:0008006" key="13">
    <source>
        <dbReference type="Google" id="ProtNLM"/>
    </source>
</evidence>
<evidence type="ECO:0000256" key="5">
    <source>
        <dbReference type="ARBA" id="ARBA00022692"/>
    </source>
</evidence>
<name>A0A813MHW1_9BILA</name>
<evidence type="ECO:0000313" key="11">
    <source>
        <dbReference type="EMBL" id="CAF0715762.1"/>
    </source>
</evidence>
<evidence type="ECO:0000256" key="7">
    <source>
        <dbReference type="ARBA" id="ARBA00023065"/>
    </source>
</evidence>
<dbReference type="AlphaFoldDB" id="A0A813MHW1"/>
<keyword evidence="10" id="KW-0472">Membrane</keyword>
<evidence type="ECO:0000256" key="6">
    <source>
        <dbReference type="ARBA" id="ARBA00022787"/>
    </source>
</evidence>
<comment type="caution">
    <text evidence="11">The sequence shown here is derived from an EMBL/GenBank/DDBJ whole genome shotgun (WGS) entry which is preliminary data.</text>
</comment>
<comment type="similarity">
    <text evidence="2">Belongs to the eukaryotic mitochondrial porin family.</text>
</comment>
<comment type="subcellular location">
    <subcellularLocation>
        <location evidence="1">Mitochondrion outer membrane</location>
    </subcellularLocation>
</comment>
<evidence type="ECO:0000256" key="3">
    <source>
        <dbReference type="ARBA" id="ARBA00022448"/>
    </source>
</evidence>
<sequence length="282" mass="30701">MAPPQYTDLGKSAKDLFNKGYNYGTVKLDVKTRTKNEIDFNLTGEHNTDVQKSLGTLEAKYKSAAHGLTFVEKWNTDNILKSELTLEDNLAKGLKLVLDTSFSPASGKKNGILKTSYKHDKFLLNTDVDLDLAGPVVHNSLVVGHLGWLFGLQTSFDTAKSQLTRNNFAVGYQASDFTLHTNVNDGTEVGGSIYQRVNSDLDMGVSLSWSSVNNQTRFALASKYQLDKTASVQAKVNNLSQIGLAYSQQLRDGVKLVLSALVDAKNINGGGHKLGLGLELQA</sequence>
<keyword evidence="7" id="KW-0406">Ion transport</keyword>
<keyword evidence="9" id="KW-0496">Mitochondrion</keyword>
<keyword evidence="4" id="KW-1134">Transmembrane beta strand</keyword>
<dbReference type="FunFam" id="2.40.160.10:FF:000001">
    <property type="entry name" value="Voltage-dependent anion-selective channel protein 2"/>
    <property type="match status" value="1"/>
</dbReference>
<dbReference type="InterPro" id="IPR001925">
    <property type="entry name" value="Porin_Euk"/>
</dbReference>
<dbReference type="Pfam" id="PF01459">
    <property type="entry name" value="Porin_3"/>
    <property type="match status" value="1"/>
</dbReference>
<reference evidence="11" key="1">
    <citation type="submission" date="2021-02" db="EMBL/GenBank/DDBJ databases">
        <authorList>
            <person name="Nowell W R."/>
        </authorList>
    </citation>
    <scope>NUCLEOTIDE SEQUENCE</scope>
    <source>
        <strain evidence="11">Ploen Becks lab</strain>
    </source>
</reference>
<keyword evidence="5" id="KW-0812">Transmembrane</keyword>
<dbReference type="PANTHER" id="PTHR11743">
    <property type="entry name" value="VOLTAGE-DEPENDENT ANION-SELECTIVE CHANNEL"/>
    <property type="match status" value="1"/>
</dbReference>
<evidence type="ECO:0000256" key="10">
    <source>
        <dbReference type="ARBA" id="ARBA00023136"/>
    </source>
</evidence>
<dbReference type="CDD" id="cd07306">
    <property type="entry name" value="Porin3_VDAC"/>
    <property type="match status" value="1"/>
</dbReference>
<dbReference type="GO" id="GO:0008308">
    <property type="term" value="F:voltage-gated monoatomic anion channel activity"/>
    <property type="evidence" value="ECO:0007669"/>
    <property type="project" value="InterPro"/>
</dbReference>
<keyword evidence="6" id="KW-1000">Mitochondrion outer membrane</keyword>
<dbReference type="InterPro" id="IPR027246">
    <property type="entry name" value="Porin_Euk/Tom40"/>
</dbReference>
<evidence type="ECO:0000256" key="1">
    <source>
        <dbReference type="ARBA" id="ARBA00004294"/>
    </source>
</evidence>
<keyword evidence="12" id="KW-1185">Reference proteome</keyword>
<keyword evidence="3" id="KW-0813">Transport</keyword>
<dbReference type="GO" id="GO:0046930">
    <property type="term" value="C:pore complex"/>
    <property type="evidence" value="ECO:0007669"/>
    <property type="project" value="UniProtKB-KW"/>
</dbReference>
<dbReference type="EMBL" id="CAJNOC010000109">
    <property type="protein sequence ID" value="CAF0715762.1"/>
    <property type="molecule type" value="Genomic_DNA"/>
</dbReference>
<dbReference type="PANTHER" id="PTHR11743:SF70">
    <property type="entry name" value="GH26960P-RELATED"/>
    <property type="match status" value="1"/>
</dbReference>
<dbReference type="Gene3D" id="2.40.160.10">
    <property type="entry name" value="Porin"/>
    <property type="match status" value="1"/>
</dbReference>
<dbReference type="GO" id="GO:0005741">
    <property type="term" value="C:mitochondrial outer membrane"/>
    <property type="evidence" value="ECO:0007669"/>
    <property type="project" value="UniProtKB-SubCell"/>
</dbReference>
<dbReference type="GO" id="GO:0015288">
    <property type="term" value="F:porin activity"/>
    <property type="evidence" value="ECO:0007669"/>
    <property type="project" value="UniProtKB-KW"/>
</dbReference>
<dbReference type="Proteomes" id="UP000663879">
    <property type="component" value="Unassembled WGS sequence"/>
</dbReference>
<proteinExistence type="inferred from homology"/>
<gene>
    <name evidence="11" type="ORF">OXX778_LOCUS1622</name>
</gene>
<keyword evidence="8" id="KW-0626">Porin</keyword>
<evidence type="ECO:0000256" key="2">
    <source>
        <dbReference type="ARBA" id="ARBA00007780"/>
    </source>
</evidence>